<feature type="transmembrane region" description="Helical" evidence="1">
    <location>
        <begin position="63"/>
        <end position="85"/>
    </location>
</feature>
<dbReference type="Proteomes" id="UP000500857">
    <property type="component" value="Chromosome"/>
</dbReference>
<name>A0A6H1U3H4_9CYAN</name>
<keyword evidence="1" id="KW-0812">Transmembrane</keyword>
<sequence length="92" mass="10624">MLINKARLRQLHRTLAPIMVFPLLLTLITGFAFQFAALNDKSSEFLWLLDLHRGKFGRIDLQMIYPFLNGLGLLTLVMTGVLMWLQIPPRRS</sequence>
<keyword evidence="1" id="KW-0472">Membrane</keyword>
<evidence type="ECO:0000313" key="3">
    <source>
        <dbReference type="Proteomes" id="UP000500857"/>
    </source>
</evidence>
<dbReference type="AlphaFoldDB" id="A0A6H1U3H4"/>
<protein>
    <submittedName>
        <fullName evidence="2">PepSY domain-containing protein</fullName>
    </submittedName>
</protein>
<dbReference type="EMBL" id="CP051167">
    <property type="protein sequence ID" value="QIZ73205.1"/>
    <property type="molecule type" value="Genomic_DNA"/>
</dbReference>
<accession>A0A6H1U3H4</accession>
<organism evidence="2 3">
    <name type="scientific">Oxynema aestuarii AP17</name>
    <dbReference type="NCBI Taxonomy" id="2064643"/>
    <lineage>
        <taxon>Bacteria</taxon>
        <taxon>Bacillati</taxon>
        <taxon>Cyanobacteriota</taxon>
        <taxon>Cyanophyceae</taxon>
        <taxon>Oscillatoriophycideae</taxon>
        <taxon>Oscillatoriales</taxon>
        <taxon>Oscillatoriaceae</taxon>
        <taxon>Oxynema</taxon>
        <taxon>Oxynema aestuarii</taxon>
    </lineage>
</organism>
<reference evidence="2 3" key="1">
    <citation type="submission" date="2020-04" db="EMBL/GenBank/DDBJ databases">
        <authorList>
            <person name="Basu S."/>
            <person name="Maruthanayagam V."/>
            <person name="Chakraborty S."/>
            <person name="Pramanik A."/>
            <person name="Mukherjee J."/>
            <person name="Brink B."/>
        </authorList>
    </citation>
    <scope>NUCLEOTIDE SEQUENCE [LARGE SCALE GENOMIC DNA]</scope>
    <source>
        <strain evidence="2 3">AP17</strain>
    </source>
</reference>
<keyword evidence="3" id="KW-1185">Reference proteome</keyword>
<gene>
    <name evidence="2" type="ORF">HCG48_23550</name>
</gene>
<keyword evidence="1" id="KW-1133">Transmembrane helix</keyword>
<evidence type="ECO:0000313" key="2">
    <source>
        <dbReference type="EMBL" id="QIZ73205.1"/>
    </source>
</evidence>
<proteinExistence type="predicted"/>
<dbReference type="KEGG" id="oxy:HCG48_23550"/>
<evidence type="ECO:0000256" key="1">
    <source>
        <dbReference type="SAM" id="Phobius"/>
    </source>
</evidence>
<feature type="transmembrane region" description="Helical" evidence="1">
    <location>
        <begin position="15"/>
        <end position="37"/>
    </location>
</feature>